<sequence>MLQSGMTSASGETVAPLAQADSVSDWFTSNIGTFVSGLVNVVIIVVVAIVLRFVAHRLITRLVKRVISSHQRLNQTKNKVSRQVRETSEEAKLREERRAQHAHTVGGVLGSVATLVIFGAAFVMILGEFGMHIGPILASAGVLGLAIGFGAQSLVQDFLAGLFMMTEDQFGIGDVIDVGEAVGTVEAMTLRITKIRDLDGGLWHVRNGEILRVCNMNQDWANSVVEIPLDYSVDLPQAKQVIEDSLREFANDPEYQAQILEQPDVSGVVGIGNGAMTMRIITKTQPGAQWALGRAVRAHLKERFDREGIQVAHPVLYRSGAGAAQQG</sequence>
<evidence type="ECO:0000256" key="6">
    <source>
        <dbReference type="ARBA" id="ARBA00023136"/>
    </source>
</evidence>
<dbReference type="InterPro" id="IPR011014">
    <property type="entry name" value="MscS_channel_TM-2"/>
</dbReference>
<evidence type="ECO:0000256" key="4">
    <source>
        <dbReference type="ARBA" id="ARBA00022692"/>
    </source>
</evidence>
<reference evidence="11 12" key="1">
    <citation type="submission" date="2017-06" db="EMBL/GenBank/DDBJ databases">
        <authorList>
            <person name="Kim H.J."/>
            <person name="Triplett B.A."/>
        </authorList>
    </citation>
    <scope>NUCLEOTIDE SEQUENCE [LARGE SCALE GENOMIC DNA]</scope>
    <source>
        <strain evidence="11 12">DSM 45207</strain>
    </source>
</reference>
<dbReference type="SUPFAM" id="SSF50182">
    <property type="entry name" value="Sm-like ribonucleoproteins"/>
    <property type="match status" value="1"/>
</dbReference>
<dbReference type="Pfam" id="PF21088">
    <property type="entry name" value="MS_channel_1st"/>
    <property type="match status" value="1"/>
</dbReference>
<dbReference type="AlphaFoldDB" id="A0A238Y3P8"/>
<evidence type="ECO:0000313" key="12">
    <source>
        <dbReference type="Proteomes" id="UP000198348"/>
    </source>
</evidence>
<dbReference type="InterPro" id="IPR011066">
    <property type="entry name" value="MscS_channel_C_sf"/>
</dbReference>
<evidence type="ECO:0000256" key="2">
    <source>
        <dbReference type="ARBA" id="ARBA00008017"/>
    </source>
</evidence>
<feature type="domain" description="Mechanosensitive ion channel MscS C-terminal" evidence="9">
    <location>
        <begin position="224"/>
        <end position="310"/>
    </location>
</feature>
<name>A0A238Y3P8_9PSEU</name>
<dbReference type="InterPro" id="IPR006685">
    <property type="entry name" value="MscS_channel_2nd"/>
</dbReference>
<evidence type="ECO:0000256" key="5">
    <source>
        <dbReference type="ARBA" id="ARBA00022989"/>
    </source>
</evidence>
<dbReference type="SUPFAM" id="SSF82861">
    <property type="entry name" value="Mechanosensitive channel protein MscS (YggB), transmembrane region"/>
    <property type="match status" value="1"/>
</dbReference>
<proteinExistence type="inferred from homology"/>
<dbReference type="InterPro" id="IPR023408">
    <property type="entry name" value="MscS_beta-dom_sf"/>
</dbReference>
<dbReference type="EMBL" id="FZNW01000013">
    <property type="protein sequence ID" value="SNR64929.1"/>
    <property type="molecule type" value="Genomic_DNA"/>
</dbReference>
<feature type="transmembrane region" description="Helical" evidence="7">
    <location>
        <begin position="133"/>
        <end position="155"/>
    </location>
</feature>
<comment type="similarity">
    <text evidence="2">Belongs to the MscS (TC 1.A.23) family.</text>
</comment>
<dbReference type="InterPro" id="IPR010920">
    <property type="entry name" value="LSM_dom_sf"/>
</dbReference>
<feature type="transmembrane region" description="Helical" evidence="7">
    <location>
        <begin position="31"/>
        <end position="55"/>
    </location>
</feature>
<evidence type="ECO:0000259" key="9">
    <source>
        <dbReference type="Pfam" id="PF21082"/>
    </source>
</evidence>
<dbReference type="InterPro" id="IPR045276">
    <property type="entry name" value="YbiO_bact"/>
</dbReference>
<feature type="domain" description="Mechanosensitive ion channel MscS" evidence="8">
    <location>
        <begin position="154"/>
        <end position="217"/>
    </location>
</feature>
<dbReference type="InterPro" id="IPR049142">
    <property type="entry name" value="MS_channel_1st"/>
</dbReference>
<keyword evidence="4 7" id="KW-0812">Transmembrane</keyword>
<dbReference type="Proteomes" id="UP000198348">
    <property type="component" value="Unassembled WGS sequence"/>
</dbReference>
<dbReference type="SUPFAM" id="SSF82689">
    <property type="entry name" value="Mechanosensitive channel protein MscS (YggB), C-terminal domain"/>
    <property type="match status" value="1"/>
</dbReference>
<dbReference type="GO" id="GO:0005886">
    <property type="term" value="C:plasma membrane"/>
    <property type="evidence" value="ECO:0007669"/>
    <property type="project" value="UniProtKB-SubCell"/>
</dbReference>
<organism evidence="11 12">
    <name type="scientific">Haloechinothrix alba</name>
    <dbReference type="NCBI Taxonomy" id="664784"/>
    <lineage>
        <taxon>Bacteria</taxon>
        <taxon>Bacillati</taxon>
        <taxon>Actinomycetota</taxon>
        <taxon>Actinomycetes</taxon>
        <taxon>Pseudonocardiales</taxon>
        <taxon>Pseudonocardiaceae</taxon>
        <taxon>Haloechinothrix</taxon>
    </lineage>
</organism>
<dbReference type="Pfam" id="PF21082">
    <property type="entry name" value="MS_channel_3rd"/>
    <property type="match status" value="1"/>
</dbReference>
<keyword evidence="3" id="KW-1003">Cell membrane</keyword>
<dbReference type="Gene3D" id="3.30.70.100">
    <property type="match status" value="1"/>
</dbReference>
<dbReference type="InterPro" id="IPR049278">
    <property type="entry name" value="MS_channel_C"/>
</dbReference>
<accession>A0A238Y3P8</accession>
<gene>
    <name evidence="11" type="ORF">SAMN06265360_11347</name>
</gene>
<comment type="subcellular location">
    <subcellularLocation>
        <location evidence="1">Cell membrane</location>
        <topology evidence="1">Multi-pass membrane protein</topology>
    </subcellularLocation>
</comment>
<dbReference type="FunFam" id="1.10.287.1260:FF:000005">
    <property type="entry name" value="Mechanosensitive ion channel family protein"/>
    <property type="match status" value="1"/>
</dbReference>
<dbReference type="PANTHER" id="PTHR30460:SF0">
    <property type="entry name" value="MODERATE CONDUCTANCE MECHANOSENSITIVE CHANNEL YBIO"/>
    <property type="match status" value="1"/>
</dbReference>
<evidence type="ECO:0000256" key="3">
    <source>
        <dbReference type="ARBA" id="ARBA00022475"/>
    </source>
</evidence>
<evidence type="ECO:0000259" key="8">
    <source>
        <dbReference type="Pfam" id="PF00924"/>
    </source>
</evidence>
<evidence type="ECO:0000313" key="11">
    <source>
        <dbReference type="EMBL" id="SNR64929.1"/>
    </source>
</evidence>
<evidence type="ECO:0000256" key="7">
    <source>
        <dbReference type="SAM" id="Phobius"/>
    </source>
</evidence>
<dbReference type="Gene3D" id="2.30.30.60">
    <property type="match status" value="1"/>
</dbReference>
<dbReference type="PANTHER" id="PTHR30460">
    <property type="entry name" value="MODERATE CONDUCTANCE MECHANOSENSITIVE CHANNEL YBIO"/>
    <property type="match status" value="1"/>
</dbReference>
<keyword evidence="12" id="KW-1185">Reference proteome</keyword>
<feature type="domain" description="Mechanosensitive ion channel transmembrane helices 2/3" evidence="10">
    <location>
        <begin position="115"/>
        <end position="152"/>
    </location>
</feature>
<evidence type="ECO:0000256" key="1">
    <source>
        <dbReference type="ARBA" id="ARBA00004651"/>
    </source>
</evidence>
<dbReference type="GO" id="GO:0008381">
    <property type="term" value="F:mechanosensitive monoatomic ion channel activity"/>
    <property type="evidence" value="ECO:0007669"/>
    <property type="project" value="InterPro"/>
</dbReference>
<evidence type="ECO:0000259" key="10">
    <source>
        <dbReference type="Pfam" id="PF21088"/>
    </source>
</evidence>
<dbReference type="FunFam" id="2.30.30.60:FF:000001">
    <property type="entry name" value="MscS Mechanosensitive ion channel"/>
    <property type="match status" value="1"/>
</dbReference>
<keyword evidence="6 7" id="KW-0472">Membrane</keyword>
<protein>
    <submittedName>
        <fullName evidence="11">Small conductance mechanosensitive channel</fullName>
    </submittedName>
</protein>
<dbReference type="Gene3D" id="1.10.287.1260">
    <property type="match status" value="1"/>
</dbReference>
<dbReference type="Pfam" id="PF00924">
    <property type="entry name" value="MS_channel_2nd"/>
    <property type="match status" value="1"/>
</dbReference>
<keyword evidence="5 7" id="KW-1133">Transmembrane helix</keyword>
<feature type="transmembrane region" description="Helical" evidence="7">
    <location>
        <begin position="102"/>
        <end position="127"/>
    </location>
</feature>